<comment type="caution">
    <text evidence="6">The sequence shown here is derived from an EMBL/GenBank/DDBJ whole genome shotgun (WGS) entry which is preliminary data.</text>
</comment>
<dbReference type="PRINTS" id="PR00181">
    <property type="entry name" value="MALTOSEBP"/>
</dbReference>
<evidence type="ECO:0000256" key="2">
    <source>
        <dbReference type="ARBA" id="ARBA00022448"/>
    </source>
</evidence>
<dbReference type="CDD" id="cd13586">
    <property type="entry name" value="PBP2_Maltose_binding_like"/>
    <property type="match status" value="1"/>
</dbReference>
<evidence type="ECO:0000256" key="4">
    <source>
        <dbReference type="ARBA" id="ARBA00022729"/>
    </source>
</evidence>
<gene>
    <name evidence="6" type="ORF">GCM10008960_08700</name>
</gene>
<dbReference type="Pfam" id="PF13416">
    <property type="entry name" value="SBP_bac_8"/>
    <property type="match status" value="1"/>
</dbReference>
<keyword evidence="4 5" id="KW-0732">Signal</keyword>
<accession>A0ABQ2RZR8</accession>
<reference evidence="7" key="1">
    <citation type="journal article" date="2019" name="Int. J. Syst. Evol. Microbiol.">
        <title>The Global Catalogue of Microorganisms (GCM) 10K type strain sequencing project: providing services to taxonomists for standard genome sequencing and annotation.</title>
        <authorList>
            <consortium name="The Broad Institute Genomics Platform"/>
            <consortium name="The Broad Institute Genome Sequencing Center for Infectious Disease"/>
            <person name="Wu L."/>
            <person name="Ma J."/>
        </authorList>
    </citation>
    <scope>NUCLEOTIDE SEQUENCE [LARGE SCALE GENOMIC DNA]</scope>
    <source>
        <strain evidence="7">JCM 31405</strain>
    </source>
</reference>
<evidence type="ECO:0000256" key="1">
    <source>
        <dbReference type="ARBA" id="ARBA00008520"/>
    </source>
</evidence>
<sequence>MNRRLRLIALVLTLTGSAQAATLTVWTHFNDAAETKWLKGQINTYSKLSGNTVNLVNVPLDKIVDQLLKTAKQGKGPDVIVTLPQDRIGQLAQAGVIEPLTTTSRRSEFDQTTVRALTVSGKLYGLPMFAESVALVYNKKLVPTAPTTWADFLRVAKRNTDASAGRYGFLTDLSNAYMNYGFFSAYGSYVFGGTSTLDVRDIGLNNSGGSKALAFMNDLRFKDKLVPAGMTGDKIKSAFLKGQAAMIVTGPWDMGDIKKAGINYGIAAFPTPPGATGKWSPFVGVQGVVLNAYGTQKPEALAFAEGLVTSVAQLSFNQAGGRIPVNLGVRIRLSSNPIVAGFGRVISSGTPMPNVPEMGQVWGPWSSAVDASVQKPAQNYASLLDTAVKTMQKTIK</sequence>
<feature type="signal peptide" evidence="5">
    <location>
        <begin position="1"/>
        <end position="20"/>
    </location>
</feature>
<keyword evidence="3" id="KW-0762">Sugar transport</keyword>
<protein>
    <submittedName>
        <fullName evidence="6">Maltose ABC transporter substrate-binding protein</fullName>
    </submittedName>
</protein>
<feature type="chain" id="PRO_5045043442" evidence="5">
    <location>
        <begin position="21"/>
        <end position="396"/>
    </location>
</feature>
<dbReference type="SUPFAM" id="SSF53850">
    <property type="entry name" value="Periplasmic binding protein-like II"/>
    <property type="match status" value="1"/>
</dbReference>
<comment type="similarity">
    <text evidence="1">Belongs to the bacterial solute-binding protein 1 family.</text>
</comment>
<dbReference type="Gene3D" id="3.40.190.10">
    <property type="entry name" value="Periplasmic binding protein-like II"/>
    <property type="match status" value="2"/>
</dbReference>
<keyword evidence="2" id="KW-0813">Transport</keyword>
<evidence type="ECO:0000256" key="5">
    <source>
        <dbReference type="SAM" id="SignalP"/>
    </source>
</evidence>
<proteinExistence type="inferred from homology"/>
<dbReference type="Proteomes" id="UP000644548">
    <property type="component" value="Unassembled WGS sequence"/>
</dbReference>
<name>A0ABQ2RZR8_9DEIO</name>
<organism evidence="6 7">
    <name type="scientific">Deinococcus sedimenti</name>
    <dbReference type="NCBI Taxonomy" id="1867090"/>
    <lineage>
        <taxon>Bacteria</taxon>
        <taxon>Thermotogati</taxon>
        <taxon>Deinococcota</taxon>
        <taxon>Deinococci</taxon>
        <taxon>Deinococcales</taxon>
        <taxon>Deinococcaceae</taxon>
        <taxon>Deinococcus</taxon>
    </lineage>
</organism>
<dbReference type="InterPro" id="IPR006060">
    <property type="entry name" value="Maltose/Cyclodextrin-bd"/>
</dbReference>
<keyword evidence="7" id="KW-1185">Reference proteome</keyword>
<evidence type="ECO:0000313" key="7">
    <source>
        <dbReference type="Proteomes" id="UP000644548"/>
    </source>
</evidence>
<evidence type="ECO:0000256" key="3">
    <source>
        <dbReference type="ARBA" id="ARBA00022597"/>
    </source>
</evidence>
<evidence type="ECO:0000313" key="6">
    <source>
        <dbReference type="EMBL" id="GGR83878.1"/>
    </source>
</evidence>
<dbReference type="InterPro" id="IPR006059">
    <property type="entry name" value="SBP"/>
</dbReference>
<dbReference type="EMBL" id="BMQN01000001">
    <property type="protein sequence ID" value="GGR83878.1"/>
    <property type="molecule type" value="Genomic_DNA"/>
</dbReference>
<dbReference type="PANTHER" id="PTHR30061">
    <property type="entry name" value="MALTOSE-BINDING PERIPLASMIC PROTEIN"/>
    <property type="match status" value="1"/>
</dbReference>
<dbReference type="RefSeq" id="WP_189071874.1">
    <property type="nucleotide sequence ID" value="NZ_BMQN01000001.1"/>
</dbReference>
<dbReference type="PANTHER" id="PTHR30061:SF50">
    <property type="entry name" value="MALTOSE_MALTODEXTRIN-BINDING PERIPLASMIC PROTEIN"/>
    <property type="match status" value="1"/>
</dbReference>